<dbReference type="PROSITE" id="PS50109">
    <property type="entry name" value="HIS_KIN"/>
    <property type="match status" value="1"/>
</dbReference>
<dbReference type="SUPFAM" id="SSF55874">
    <property type="entry name" value="ATPase domain of HSP90 chaperone/DNA topoisomerase II/histidine kinase"/>
    <property type="match status" value="1"/>
</dbReference>
<dbReference type="EMBL" id="CP115174">
    <property type="protein sequence ID" value="WBO21778.1"/>
    <property type="molecule type" value="Genomic_DNA"/>
</dbReference>
<dbReference type="InterPro" id="IPR003594">
    <property type="entry name" value="HATPase_dom"/>
</dbReference>
<dbReference type="RefSeq" id="WP_270076426.1">
    <property type="nucleotide sequence ID" value="NZ_CP115174.1"/>
</dbReference>
<dbReference type="PANTHER" id="PTHR43711">
    <property type="entry name" value="TWO-COMPONENT HISTIDINE KINASE"/>
    <property type="match status" value="1"/>
</dbReference>
<evidence type="ECO:0000259" key="6">
    <source>
        <dbReference type="PROSITE" id="PS50109"/>
    </source>
</evidence>
<dbReference type="Proteomes" id="UP001210865">
    <property type="component" value="Chromosome"/>
</dbReference>
<keyword evidence="5" id="KW-0902">Two-component regulatory system</keyword>
<dbReference type="Gene3D" id="1.10.287.130">
    <property type="match status" value="1"/>
</dbReference>
<evidence type="ECO:0000256" key="4">
    <source>
        <dbReference type="ARBA" id="ARBA00022777"/>
    </source>
</evidence>
<dbReference type="InterPro" id="IPR036890">
    <property type="entry name" value="HATPase_C_sf"/>
</dbReference>
<dbReference type="SUPFAM" id="SSF47384">
    <property type="entry name" value="Homodimeric domain of signal transducing histidine kinase"/>
    <property type="match status" value="1"/>
</dbReference>
<organism evidence="7 8">
    <name type="scientific">Sphingomonas abietis</name>
    <dbReference type="NCBI Taxonomy" id="3012344"/>
    <lineage>
        <taxon>Bacteria</taxon>
        <taxon>Pseudomonadati</taxon>
        <taxon>Pseudomonadota</taxon>
        <taxon>Alphaproteobacteria</taxon>
        <taxon>Sphingomonadales</taxon>
        <taxon>Sphingomonadaceae</taxon>
        <taxon>Sphingomonas</taxon>
    </lineage>
</organism>
<dbReference type="Pfam" id="PF02518">
    <property type="entry name" value="HATPase_c"/>
    <property type="match status" value="1"/>
</dbReference>
<sequence>MPSSNVIALQDQIATLESALHRKAVDMATAGHDLRQPLQIMLGAIEKMAPDCREEQARFWLSAARDAGLRLTKGLTELALAAETRTTTIELRDLSLAAIFDRLEADWAPLAWEKGLRLSFVRPNCLVQSNATMLLTILSNLIGNAIKHTAAGGVVVGCRRIGSSYAIDVTDTGPGTEKDTQERMFDAFHQGDASREGLGLGLWLVAQSCRTLGHRVEAKSRTGWGSRFRLIMSGPHLSRFE</sequence>
<keyword evidence="3" id="KW-0808">Transferase</keyword>
<dbReference type="Gene3D" id="3.30.565.10">
    <property type="entry name" value="Histidine kinase-like ATPase, C-terminal domain"/>
    <property type="match status" value="1"/>
</dbReference>
<feature type="domain" description="Histidine kinase" evidence="6">
    <location>
        <begin position="29"/>
        <end position="236"/>
    </location>
</feature>
<evidence type="ECO:0000256" key="2">
    <source>
        <dbReference type="ARBA" id="ARBA00012438"/>
    </source>
</evidence>
<dbReference type="EC" id="2.7.13.3" evidence="2"/>
<dbReference type="GO" id="GO:0016301">
    <property type="term" value="F:kinase activity"/>
    <property type="evidence" value="ECO:0007669"/>
    <property type="project" value="UniProtKB-KW"/>
</dbReference>
<comment type="catalytic activity">
    <reaction evidence="1">
        <text>ATP + protein L-histidine = ADP + protein N-phospho-L-histidine.</text>
        <dbReference type="EC" id="2.7.13.3"/>
    </reaction>
</comment>
<evidence type="ECO:0000256" key="1">
    <source>
        <dbReference type="ARBA" id="ARBA00000085"/>
    </source>
</evidence>
<dbReference type="InterPro" id="IPR036097">
    <property type="entry name" value="HisK_dim/P_sf"/>
</dbReference>
<evidence type="ECO:0000256" key="3">
    <source>
        <dbReference type="ARBA" id="ARBA00022679"/>
    </source>
</evidence>
<dbReference type="PRINTS" id="PR00344">
    <property type="entry name" value="BCTRLSENSOR"/>
</dbReference>
<gene>
    <name evidence="7" type="ORF">PBT88_16640</name>
</gene>
<dbReference type="InterPro" id="IPR005467">
    <property type="entry name" value="His_kinase_dom"/>
</dbReference>
<evidence type="ECO:0000313" key="7">
    <source>
        <dbReference type="EMBL" id="WBO21778.1"/>
    </source>
</evidence>
<reference evidence="7 8" key="1">
    <citation type="submission" date="2022-12" db="EMBL/GenBank/DDBJ databases">
        <title>Sphingomonas abieness sp. nov., an endophytic bacterium isolated from Abies koreana.</title>
        <authorList>
            <person name="Jiang L."/>
            <person name="Lee J."/>
        </authorList>
    </citation>
    <scope>NUCLEOTIDE SEQUENCE [LARGE SCALE GENOMIC DNA]</scope>
    <source>
        <strain evidence="8">PAMB 00755</strain>
    </source>
</reference>
<keyword evidence="4 7" id="KW-0418">Kinase</keyword>
<dbReference type="InterPro" id="IPR004358">
    <property type="entry name" value="Sig_transdc_His_kin-like_C"/>
</dbReference>
<evidence type="ECO:0000313" key="8">
    <source>
        <dbReference type="Proteomes" id="UP001210865"/>
    </source>
</evidence>
<evidence type="ECO:0000256" key="5">
    <source>
        <dbReference type="ARBA" id="ARBA00023012"/>
    </source>
</evidence>
<dbReference type="PANTHER" id="PTHR43711:SF32">
    <property type="entry name" value="SENSOR-TYPE HISTIDINE KINASE PRRB"/>
    <property type="match status" value="1"/>
</dbReference>
<proteinExistence type="predicted"/>
<protein>
    <recommendedName>
        <fullName evidence="2">histidine kinase</fullName>
        <ecNumber evidence="2">2.7.13.3</ecNumber>
    </recommendedName>
</protein>
<dbReference type="SMART" id="SM00387">
    <property type="entry name" value="HATPase_c"/>
    <property type="match status" value="1"/>
</dbReference>
<keyword evidence="8" id="KW-1185">Reference proteome</keyword>
<name>A0ABY7NMB9_9SPHN</name>
<dbReference type="InterPro" id="IPR050736">
    <property type="entry name" value="Sensor_HK_Regulatory"/>
</dbReference>
<accession>A0ABY7NMB9</accession>